<dbReference type="RefSeq" id="WP_158144770.1">
    <property type="nucleotide sequence ID" value="NZ_CP046793.1"/>
</dbReference>
<dbReference type="NCBIfam" id="NF003840">
    <property type="entry name" value="PRK05421.1-2"/>
    <property type="match status" value="1"/>
</dbReference>
<dbReference type="EMBL" id="JACRUP010000014">
    <property type="protein sequence ID" value="MBC5852474.1"/>
    <property type="molecule type" value="Genomic_DNA"/>
</dbReference>
<keyword evidence="1" id="KW-0963">Cytoplasm</keyword>
<gene>
    <name evidence="2" type="ORF">H8Q88_16345</name>
</gene>
<evidence type="ECO:0000313" key="3">
    <source>
        <dbReference type="Proteomes" id="UP000615796"/>
    </source>
</evidence>
<dbReference type="Pfam" id="PF03372">
    <property type="entry name" value="Exo_endo_phos"/>
    <property type="match status" value="1"/>
</dbReference>
<name>A0A9X0RA31_VIBME</name>
<accession>A0A9X0RA31</accession>
<keyword evidence="2" id="KW-0378">Hydrolase</keyword>
<keyword evidence="2" id="KW-0540">Nuclease</keyword>
<comment type="caution">
    <text evidence="2">The sequence shown here is derived from an EMBL/GenBank/DDBJ whole genome shotgun (WGS) entry which is preliminary data.</text>
</comment>
<dbReference type="InterPro" id="IPR022958">
    <property type="entry name" value="UPF0294"/>
</dbReference>
<dbReference type="Gene3D" id="3.60.10.10">
    <property type="entry name" value="Endonuclease/exonuclease/phosphatase"/>
    <property type="match status" value="1"/>
</dbReference>
<dbReference type="HAMAP" id="MF_01119">
    <property type="entry name" value="UPF0294"/>
    <property type="match status" value="1"/>
</dbReference>
<dbReference type="SUPFAM" id="SSF56219">
    <property type="entry name" value="DNase I-like"/>
    <property type="match status" value="1"/>
</dbReference>
<evidence type="ECO:0000256" key="1">
    <source>
        <dbReference type="HAMAP-Rule" id="MF_01119"/>
    </source>
</evidence>
<proteinExistence type="inferred from homology"/>
<dbReference type="Proteomes" id="UP000615796">
    <property type="component" value="Unassembled WGS sequence"/>
</dbReference>
<dbReference type="GO" id="GO:0005737">
    <property type="term" value="C:cytoplasm"/>
    <property type="evidence" value="ECO:0007669"/>
    <property type="project" value="UniProtKB-SubCell"/>
</dbReference>
<sequence>MKKRYLLLLPVIITLTVTIIFHLIFSISKQPQLLTLGQDTLGRDLVCYQNPDAEPIDNDGQLTVLVWNIYKQNRDNWASELTRYSEHAQLLLLQEANMTAELRQWISQQAWDGAYVDAFRVFGASSGVLNLSYRMPRLACAYTQLEPWLRLPKSGIFAHYALSDGQTLAVVNLHAVNFTYGQKAYREQLESLLSALRKHNGPMIVAGDFNSWNQQRARFLKSALLSLQMKEVEFTPDQRLRFMTGLPLDHVFYKGLTLEQAQAPESDASDHNPMLVSFRL</sequence>
<dbReference type="InterPro" id="IPR036691">
    <property type="entry name" value="Endo/exonu/phosph_ase_sf"/>
</dbReference>
<organism evidence="2 3">
    <name type="scientific">Vibrio metschnikovii</name>
    <dbReference type="NCBI Taxonomy" id="28172"/>
    <lineage>
        <taxon>Bacteria</taxon>
        <taxon>Pseudomonadati</taxon>
        <taxon>Pseudomonadota</taxon>
        <taxon>Gammaproteobacteria</taxon>
        <taxon>Vibrionales</taxon>
        <taxon>Vibrionaceae</taxon>
        <taxon>Vibrio</taxon>
    </lineage>
</organism>
<comment type="similarity">
    <text evidence="1">Belongs to the UPF0294 family.</text>
</comment>
<protein>
    <recommendedName>
        <fullName evidence="1">UPF0294 protein H8Q88_16345</fullName>
    </recommendedName>
</protein>
<keyword evidence="3" id="KW-1185">Reference proteome</keyword>
<dbReference type="GO" id="GO:0004519">
    <property type="term" value="F:endonuclease activity"/>
    <property type="evidence" value="ECO:0007669"/>
    <property type="project" value="UniProtKB-KW"/>
</dbReference>
<comment type="subcellular location">
    <subcellularLocation>
        <location evidence="1">Cytoplasm</location>
    </subcellularLocation>
</comment>
<dbReference type="AlphaFoldDB" id="A0A9X0RA31"/>
<keyword evidence="2" id="KW-0255">Endonuclease</keyword>
<dbReference type="NCBIfam" id="NF003842">
    <property type="entry name" value="PRK05421.1-4"/>
    <property type="match status" value="1"/>
</dbReference>
<dbReference type="InterPro" id="IPR005135">
    <property type="entry name" value="Endo/exonuclease/phosphatase"/>
</dbReference>
<reference evidence="2" key="1">
    <citation type="submission" date="2020-08" db="EMBL/GenBank/DDBJ databases">
        <title>Genome Sequencing and Pan-Genome Analysis of Migratory bird Vibrio Strains, Inner Mongolia.</title>
        <authorList>
            <person name="Zheng L."/>
        </authorList>
    </citation>
    <scope>NUCLEOTIDE SEQUENCE</scope>
    <source>
        <strain evidence="2">M13F</strain>
    </source>
</reference>
<evidence type="ECO:0000313" key="2">
    <source>
        <dbReference type="EMBL" id="MBC5852474.1"/>
    </source>
</evidence>